<comment type="caution">
    <text evidence="2">The sequence shown here is derived from an EMBL/GenBank/DDBJ whole genome shotgun (WGS) entry which is preliminary data.</text>
</comment>
<dbReference type="GO" id="GO:0046872">
    <property type="term" value="F:metal ion binding"/>
    <property type="evidence" value="ECO:0007669"/>
    <property type="project" value="UniProtKB-KW"/>
</dbReference>
<dbReference type="AlphaFoldDB" id="A0A953LKX6"/>
<keyword evidence="2" id="KW-0031">Aminopeptidase</keyword>
<evidence type="ECO:0000256" key="1">
    <source>
        <dbReference type="ARBA" id="ARBA00022723"/>
    </source>
</evidence>
<dbReference type="SUPFAM" id="SSF144052">
    <property type="entry name" value="Thermophilic metalloprotease-like"/>
    <property type="match status" value="1"/>
</dbReference>
<dbReference type="PANTHER" id="PTHR34448:SF1">
    <property type="entry name" value="BLL6088 PROTEIN"/>
    <property type="match status" value="1"/>
</dbReference>
<dbReference type="Proteomes" id="UP000732377">
    <property type="component" value="Unassembled WGS sequence"/>
</dbReference>
<dbReference type="RefSeq" id="WP_273380774.1">
    <property type="nucleotide sequence ID" value="NZ_PIUK01000191.1"/>
</dbReference>
<gene>
    <name evidence="2" type="ORF">CWE10_15180</name>
</gene>
<proteinExistence type="predicted"/>
<organism evidence="2 3">
    <name type="scientific">Symbiobacterium thermophilum</name>
    <dbReference type="NCBI Taxonomy" id="2734"/>
    <lineage>
        <taxon>Bacteria</taxon>
        <taxon>Bacillati</taxon>
        <taxon>Bacillota</taxon>
        <taxon>Clostridia</taxon>
        <taxon>Eubacteriales</taxon>
        <taxon>Symbiobacteriaceae</taxon>
        <taxon>Symbiobacterium</taxon>
    </lineage>
</organism>
<dbReference type="GO" id="GO:0004177">
    <property type="term" value="F:aminopeptidase activity"/>
    <property type="evidence" value="ECO:0007669"/>
    <property type="project" value="UniProtKB-KW"/>
</dbReference>
<dbReference type="InterPro" id="IPR052170">
    <property type="entry name" value="M29_Exopeptidase"/>
</dbReference>
<evidence type="ECO:0000313" key="2">
    <source>
        <dbReference type="EMBL" id="MBY6277522.1"/>
    </source>
</evidence>
<name>A0A953LKX6_SYMTR</name>
<dbReference type="Pfam" id="PF26233">
    <property type="entry name" value="NicX"/>
    <property type="match status" value="1"/>
</dbReference>
<evidence type="ECO:0000313" key="3">
    <source>
        <dbReference type="Proteomes" id="UP000732377"/>
    </source>
</evidence>
<dbReference type="InterPro" id="IPR058739">
    <property type="entry name" value="NicX"/>
</dbReference>
<accession>A0A953LKX6</accession>
<dbReference type="PANTHER" id="PTHR34448">
    <property type="entry name" value="AMINOPEPTIDASE"/>
    <property type="match status" value="1"/>
</dbReference>
<keyword evidence="2" id="KW-0645">Protease</keyword>
<sequence length="308" mass="32267">MVPRWAGTVLQDSLGLRPGERVLVLADRPLAPAAAALDEAARALGAAEVKAHLLPDPDRLQVVPRWITDAVRSADAIVSLRAALRLAAEDALMRAALDAFHRARRGRWVSMAQVDVSVLETALAPGLAEAAARARALAARLRAAAGVRLTAPGGTDLQLTFAGRPVHADTGWVRQPGDFGNLPAGEAYVAPDETGAEGLLVVDVALGDIPLDRPVALRFRRGRVAEVTGGEAAAELRRRLGKDPWAWTVGELGLGTNPHVRPCGRVAVAEKALGTAHVALGGNLAFGGRNPASTHYDCVIAAADVRFL</sequence>
<protein>
    <submittedName>
        <fullName evidence="2">Leucyl aminopeptidase</fullName>
    </submittedName>
</protein>
<reference evidence="2" key="1">
    <citation type="submission" date="2017-11" db="EMBL/GenBank/DDBJ databases">
        <title>Three new genomes from thermophilic consortium.</title>
        <authorList>
            <person name="Quaggio R."/>
            <person name="Amgarten D."/>
            <person name="Setubal J.C."/>
        </authorList>
    </citation>
    <scope>NUCLEOTIDE SEQUENCE</scope>
    <source>
        <strain evidence="2">ZCTH01-B2</strain>
    </source>
</reference>
<dbReference type="GO" id="GO:0006508">
    <property type="term" value="P:proteolysis"/>
    <property type="evidence" value="ECO:0007669"/>
    <property type="project" value="InterPro"/>
</dbReference>
<keyword evidence="1" id="KW-0479">Metal-binding</keyword>
<dbReference type="EMBL" id="PIUK01000191">
    <property type="protein sequence ID" value="MBY6277522.1"/>
    <property type="molecule type" value="Genomic_DNA"/>
</dbReference>
<keyword evidence="2" id="KW-0378">Hydrolase</keyword>